<protein>
    <submittedName>
        <fullName evidence="2">Uncharacterized protein</fullName>
    </submittedName>
</protein>
<evidence type="ECO:0000313" key="2">
    <source>
        <dbReference type="EMBL" id="GES38524.1"/>
    </source>
</evidence>
<reference evidence="2 3" key="1">
    <citation type="journal article" date="2018" name="Biodegradation">
        <title>1,4-Dioxane degradation characteristics of Rhodococcus aetherivorans JCM 14343.</title>
        <authorList>
            <person name="Inoue D."/>
            <person name="Tsunoda T."/>
            <person name="Yamamoto N."/>
            <person name="Ike M."/>
            <person name="Sei K."/>
        </authorList>
    </citation>
    <scope>NUCLEOTIDE SEQUENCE [LARGE SCALE GENOMIC DNA]</scope>
    <source>
        <strain evidence="2 3">JCM 14343</strain>
    </source>
</reference>
<organism evidence="2 3">
    <name type="scientific">Rhodococcus aetherivorans</name>
    <dbReference type="NCBI Taxonomy" id="191292"/>
    <lineage>
        <taxon>Bacteria</taxon>
        <taxon>Bacillati</taxon>
        <taxon>Actinomycetota</taxon>
        <taxon>Actinomycetes</taxon>
        <taxon>Mycobacteriales</taxon>
        <taxon>Nocardiaceae</taxon>
        <taxon>Rhodococcus</taxon>
    </lineage>
</organism>
<gene>
    <name evidence="2" type="ORF">RAJCM14343_3789</name>
</gene>
<comment type="caution">
    <text evidence="2">The sequence shown here is derived from an EMBL/GenBank/DDBJ whole genome shotgun (WGS) entry which is preliminary data.</text>
</comment>
<name>A0ABQ0YPK6_9NOCA</name>
<keyword evidence="3" id="KW-1185">Reference proteome</keyword>
<dbReference type="Proteomes" id="UP000325466">
    <property type="component" value="Unassembled WGS sequence"/>
</dbReference>
<dbReference type="EMBL" id="BLAH01000094">
    <property type="protein sequence ID" value="GES38524.1"/>
    <property type="molecule type" value="Genomic_DNA"/>
</dbReference>
<keyword evidence="1" id="KW-0812">Transmembrane</keyword>
<proteinExistence type="predicted"/>
<evidence type="ECO:0000313" key="3">
    <source>
        <dbReference type="Proteomes" id="UP000325466"/>
    </source>
</evidence>
<keyword evidence="1" id="KW-1133">Transmembrane helix</keyword>
<sequence>MQLAHGLTLGVDFTEGVATTMLIVSALPLVVAVLVFFLMPRRPDGAGARTP</sequence>
<evidence type="ECO:0000256" key="1">
    <source>
        <dbReference type="SAM" id="Phobius"/>
    </source>
</evidence>
<dbReference type="RefSeq" id="WP_308936533.1">
    <property type="nucleotide sequence ID" value="NZ_BAAAYP010000019.1"/>
</dbReference>
<keyword evidence="1" id="KW-0472">Membrane</keyword>
<accession>A0ABQ0YPK6</accession>
<feature type="transmembrane region" description="Helical" evidence="1">
    <location>
        <begin position="20"/>
        <end position="39"/>
    </location>
</feature>